<sequence length="295" mass="33037">MIKAAQYTSIFVGILLFILVFAMVPAVLQPSPMDGSLQFYWWEGLSRLGSYFDGLANGQSFLYLAGKTEHSFMEQIGSSFAVTFSYVIIGASIGMTIGMLLGVYFAVTRARWLKSLLELLGVLPDFVIVLLLQFLIVIIADETGLVVFQIASFSTDDPAVALPLISSVIIPAIYMIRNVALHMSQALTEDYISFAKARGLGKRYIIFYHALPNVLPFVKADLHKFMGILFGNLFIFEYLYHLNGVTLLVFSNAYAFEGYQYNLVVNGIFTLLLLYAIVFTLLRALIFGWEKVFTR</sequence>
<feature type="transmembrane region" description="Helical" evidence="7">
    <location>
        <begin position="7"/>
        <end position="28"/>
    </location>
</feature>
<dbReference type="RefSeq" id="WP_112882008.1">
    <property type="nucleotide sequence ID" value="NZ_QLUW01000002.1"/>
</dbReference>
<dbReference type="InterPro" id="IPR035906">
    <property type="entry name" value="MetI-like_sf"/>
</dbReference>
<dbReference type="GO" id="GO:0005886">
    <property type="term" value="C:plasma membrane"/>
    <property type="evidence" value="ECO:0007669"/>
    <property type="project" value="UniProtKB-SubCell"/>
</dbReference>
<dbReference type="PANTHER" id="PTHR30465">
    <property type="entry name" value="INNER MEMBRANE ABC TRANSPORTER"/>
    <property type="match status" value="1"/>
</dbReference>
<dbReference type="OrthoDB" id="2958608at2"/>
<reference evidence="9 10" key="1">
    <citation type="submission" date="2018-06" db="EMBL/GenBank/DDBJ databases">
        <title>Paenibacillus montanisoli sp. nov., isolated from mountain area soil.</title>
        <authorList>
            <person name="Wu M."/>
        </authorList>
    </citation>
    <scope>NUCLEOTIDE SEQUENCE [LARGE SCALE GENOMIC DNA]</scope>
    <source>
        <strain evidence="9 10">RA17</strain>
    </source>
</reference>
<dbReference type="PROSITE" id="PS50928">
    <property type="entry name" value="ABC_TM1"/>
    <property type="match status" value="1"/>
</dbReference>
<proteinExistence type="inferred from homology"/>
<feature type="transmembrane region" description="Helical" evidence="7">
    <location>
        <begin position="263"/>
        <end position="286"/>
    </location>
</feature>
<accession>A0A328U1Y7</accession>
<dbReference type="GO" id="GO:0055085">
    <property type="term" value="P:transmembrane transport"/>
    <property type="evidence" value="ECO:0007669"/>
    <property type="project" value="InterPro"/>
</dbReference>
<dbReference type="EMBL" id="QLUW01000002">
    <property type="protein sequence ID" value="RAP75783.1"/>
    <property type="molecule type" value="Genomic_DNA"/>
</dbReference>
<name>A0A328U1Y7_9BACL</name>
<dbReference type="InterPro" id="IPR000515">
    <property type="entry name" value="MetI-like"/>
</dbReference>
<evidence type="ECO:0000256" key="4">
    <source>
        <dbReference type="ARBA" id="ARBA00022692"/>
    </source>
</evidence>
<dbReference type="Proteomes" id="UP000249260">
    <property type="component" value="Unassembled WGS sequence"/>
</dbReference>
<feature type="transmembrane region" description="Helical" evidence="7">
    <location>
        <begin position="119"/>
        <end position="139"/>
    </location>
</feature>
<evidence type="ECO:0000256" key="5">
    <source>
        <dbReference type="ARBA" id="ARBA00022989"/>
    </source>
</evidence>
<keyword evidence="10" id="KW-1185">Reference proteome</keyword>
<feature type="transmembrane region" description="Helical" evidence="7">
    <location>
        <begin position="83"/>
        <end position="107"/>
    </location>
</feature>
<dbReference type="Pfam" id="PF00528">
    <property type="entry name" value="BPD_transp_1"/>
    <property type="match status" value="1"/>
</dbReference>
<evidence type="ECO:0000313" key="9">
    <source>
        <dbReference type="EMBL" id="RAP75783.1"/>
    </source>
</evidence>
<evidence type="ECO:0000256" key="1">
    <source>
        <dbReference type="ARBA" id="ARBA00004651"/>
    </source>
</evidence>
<evidence type="ECO:0000259" key="8">
    <source>
        <dbReference type="PROSITE" id="PS50928"/>
    </source>
</evidence>
<keyword evidence="5 7" id="KW-1133">Transmembrane helix</keyword>
<feature type="domain" description="ABC transmembrane type-1" evidence="8">
    <location>
        <begin position="80"/>
        <end position="282"/>
    </location>
</feature>
<keyword evidence="6 7" id="KW-0472">Membrane</keyword>
<dbReference type="PANTHER" id="PTHR30465:SF0">
    <property type="entry name" value="OLIGOPEPTIDE TRANSPORT SYSTEM PERMEASE PROTEIN APPB"/>
    <property type="match status" value="1"/>
</dbReference>
<keyword evidence="4 7" id="KW-0812">Transmembrane</keyword>
<gene>
    <name evidence="9" type="ORF">DL346_10070</name>
</gene>
<keyword evidence="3" id="KW-1003">Cell membrane</keyword>
<feature type="transmembrane region" description="Helical" evidence="7">
    <location>
        <begin position="159"/>
        <end position="176"/>
    </location>
</feature>
<evidence type="ECO:0000256" key="7">
    <source>
        <dbReference type="RuleBase" id="RU363032"/>
    </source>
</evidence>
<evidence type="ECO:0000256" key="3">
    <source>
        <dbReference type="ARBA" id="ARBA00022475"/>
    </source>
</evidence>
<evidence type="ECO:0000256" key="2">
    <source>
        <dbReference type="ARBA" id="ARBA00022448"/>
    </source>
</evidence>
<keyword evidence="2 7" id="KW-0813">Transport</keyword>
<evidence type="ECO:0000313" key="10">
    <source>
        <dbReference type="Proteomes" id="UP000249260"/>
    </source>
</evidence>
<organism evidence="9 10">
    <name type="scientific">Paenibacillus montanisoli</name>
    <dbReference type="NCBI Taxonomy" id="2081970"/>
    <lineage>
        <taxon>Bacteria</taxon>
        <taxon>Bacillati</taxon>
        <taxon>Bacillota</taxon>
        <taxon>Bacilli</taxon>
        <taxon>Bacillales</taxon>
        <taxon>Paenibacillaceae</taxon>
        <taxon>Paenibacillus</taxon>
    </lineage>
</organism>
<protein>
    <recommendedName>
        <fullName evidence="8">ABC transmembrane type-1 domain-containing protein</fullName>
    </recommendedName>
</protein>
<dbReference type="Gene3D" id="1.10.3720.10">
    <property type="entry name" value="MetI-like"/>
    <property type="match status" value="1"/>
</dbReference>
<dbReference type="SUPFAM" id="SSF161098">
    <property type="entry name" value="MetI-like"/>
    <property type="match status" value="1"/>
</dbReference>
<evidence type="ECO:0000256" key="6">
    <source>
        <dbReference type="ARBA" id="ARBA00023136"/>
    </source>
</evidence>
<dbReference type="AlphaFoldDB" id="A0A328U1Y7"/>
<comment type="caution">
    <text evidence="9">The sequence shown here is derived from an EMBL/GenBank/DDBJ whole genome shotgun (WGS) entry which is preliminary data.</text>
</comment>
<comment type="subcellular location">
    <subcellularLocation>
        <location evidence="1 7">Cell membrane</location>
        <topology evidence="1 7">Multi-pass membrane protein</topology>
    </subcellularLocation>
</comment>
<comment type="similarity">
    <text evidence="7">Belongs to the binding-protein-dependent transport system permease family.</text>
</comment>
<dbReference type="CDD" id="cd06261">
    <property type="entry name" value="TM_PBP2"/>
    <property type="match status" value="1"/>
</dbReference>
<feature type="transmembrane region" description="Helical" evidence="7">
    <location>
        <begin position="225"/>
        <end position="243"/>
    </location>
</feature>